<dbReference type="AlphaFoldDB" id="A0AA43TY06"/>
<feature type="compositionally biased region" description="Basic and acidic residues" evidence="1">
    <location>
        <begin position="206"/>
        <end position="219"/>
    </location>
</feature>
<keyword evidence="3" id="KW-1185">Reference proteome</keyword>
<feature type="compositionally biased region" description="Polar residues" evidence="1">
    <location>
        <begin position="298"/>
        <end position="308"/>
    </location>
</feature>
<feature type="compositionally biased region" description="Low complexity" evidence="1">
    <location>
        <begin position="227"/>
        <end position="256"/>
    </location>
</feature>
<reference evidence="2" key="1">
    <citation type="journal article" date="2023" name="Genome Biol. Evol.">
        <title>First Whole Genome Sequence and Flow Cytometry Genome Size Data for the Lichen-Forming Fungus Ramalina farinacea (Ascomycota).</title>
        <authorList>
            <person name="Llewellyn T."/>
            <person name="Mian S."/>
            <person name="Hill R."/>
            <person name="Leitch I.J."/>
            <person name="Gaya E."/>
        </authorList>
    </citation>
    <scope>NUCLEOTIDE SEQUENCE</scope>
    <source>
        <strain evidence="2">LIQ254RAFAR</strain>
    </source>
</reference>
<feature type="compositionally biased region" description="Pro residues" evidence="1">
    <location>
        <begin position="168"/>
        <end position="182"/>
    </location>
</feature>
<feature type="region of interest" description="Disordered" evidence="1">
    <location>
        <begin position="298"/>
        <end position="345"/>
    </location>
</feature>
<evidence type="ECO:0000256" key="1">
    <source>
        <dbReference type="SAM" id="MobiDB-lite"/>
    </source>
</evidence>
<dbReference type="Proteomes" id="UP001161017">
    <property type="component" value="Unassembled WGS sequence"/>
</dbReference>
<sequence>MGPSVKAVDCPPEKPKDPIPGCFGIPELPLLAPTGTVSTINCAYSTQPASNIDLGTISGCVPDPTNLPAAAATTAPTTTQTSHAAGDSQAVVAALESAMVVPGLNPTKVSEIPAGATVVTETVSDKPLVVTYVPSKATVDVTSTTTDKDGHTGVTVIPKGGWIWALSGPPPSGGPPPLPGPPGGIAAPKDPSQPKDPENSENSTNPDDKKDDPDNEHSSKATSTPFSTVSPTQSPTMSSTPSSTVNSATSSTSSAASCDLADVDIAPDYPFMIDSNGEELPILKNFGLFSLFSGVTATPVAPTSSPLPSKTPEPLVVATPTTPPPSSSPSPSPSPSEAPKVLPATQSIKACKSDDDCGDHVCLAGKSTCEDLGAPEVKMKIKK</sequence>
<feature type="compositionally biased region" description="Pro residues" evidence="1">
    <location>
        <begin position="321"/>
        <end position="336"/>
    </location>
</feature>
<accession>A0AA43TY06</accession>
<evidence type="ECO:0000313" key="3">
    <source>
        <dbReference type="Proteomes" id="UP001161017"/>
    </source>
</evidence>
<feature type="region of interest" description="Disordered" evidence="1">
    <location>
        <begin position="163"/>
        <end position="256"/>
    </location>
</feature>
<dbReference type="EMBL" id="JAPUFD010000012">
    <property type="protein sequence ID" value="MDI1490530.1"/>
    <property type="molecule type" value="Genomic_DNA"/>
</dbReference>
<name>A0AA43TY06_9LECA</name>
<organism evidence="2 3">
    <name type="scientific">Ramalina farinacea</name>
    <dbReference type="NCBI Taxonomy" id="258253"/>
    <lineage>
        <taxon>Eukaryota</taxon>
        <taxon>Fungi</taxon>
        <taxon>Dikarya</taxon>
        <taxon>Ascomycota</taxon>
        <taxon>Pezizomycotina</taxon>
        <taxon>Lecanoromycetes</taxon>
        <taxon>OSLEUM clade</taxon>
        <taxon>Lecanoromycetidae</taxon>
        <taxon>Lecanorales</taxon>
        <taxon>Lecanorineae</taxon>
        <taxon>Ramalinaceae</taxon>
        <taxon>Ramalina</taxon>
    </lineage>
</organism>
<comment type="caution">
    <text evidence="2">The sequence shown here is derived from an EMBL/GenBank/DDBJ whole genome shotgun (WGS) entry which is preliminary data.</text>
</comment>
<gene>
    <name evidence="2" type="ORF">OHK93_001734</name>
</gene>
<evidence type="ECO:0000313" key="2">
    <source>
        <dbReference type="EMBL" id="MDI1490530.1"/>
    </source>
</evidence>
<protein>
    <submittedName>
        <fullName evidence="2">Uncharacterized protein</fullName>
    </submittedName>
</protein>
<proteinExistence type="predicted"/>